<dbReference type="InterPro" id="IPR014166">
    <property type="entry name" value="Tol-Pal_acyl-CoA_thioesterase"/>
</dbReference>
<dbReference type="Pfam" id="PF03061">
    <property type="entry name" value="4HBT"/>
    <property type="match status" value="1"/>
</dbReference>
<dbReference type="InterPro" id="IPR006684">
    <property type="entry name" value="YbgC/YbaW"/>
</dbReference>
<dbReference type="PANTHER" id="PTHR31793">
    <property type="entry name" value="4-HYDROXYBENZOYL-COA THIOESTERASE FAMILY MEMBER"/>
    <property type="match status" value="1"/>
</dbReference>
<sequence>MSNREFTLPVRVYYEDTDAGGVVYHSNYLNFMERARTEYLRELGYDQDVLANELDILFVVSSIQIDYQRPARFNDELEVRTSVENIGRASVEFSQVISRKADNPQQTLEVLTKASVKVACVGATTFKPGAIPQSIKGALSGDY</sequence>
<dbReference type="CDD" id="cd00586">
    <property type="entry name" value="4HBT"/>
    <property type="match status" value="1"/>
</dbReference>
<gene>
    <name evidence="4" type="ORF">HELGO_WM16574</name>
</gene>
<keyword evidence="2" id="KW-0378">Hydrolase</keyword>
<evidence type="ECO:0000313" key="4">
    <source>
        <dbReference type="EMBL" id="CAA6822969.1"/>
    </source>
</evidence>
<dbReference type="EMBL" id="CACVAT010000372">
    <property type="protein sequence ID" value="CAA6822969.1"/>
    <property type="molecule type" value="Genomic_DNA"/>
</dbReference>
<name>A0A6S6U8G5_9GAMM</name>
<reference evidence="4" key="1">
    <citation type="submission" date="2020-01" db="EMBL/GenBank/DDBJ databases">
        <authorList>
            <person name="Meier V. D."/>
            <person name="Meier V D."/>
        </authorList>
    </citation>
    <scope>NUCLEOTIDE SEQUENCE</scope>
    <source>
        <strain evidence="4">HLG_WM_MAG_09</strain>
    </source>
</reference>
<dbReference type="InterPro" id="IPR050563">
    <property type="entry name" value="4-hydroxybenzoyl-CoA_TE"/>
</dbReference>
<dbReference type="GO" id="GO:0047617">
    <property type="term" value="F:fatty acyl-CoA hydrolase activity"/>
    <property type="evidence" value="ECO:0007669"/>
    <property type="project" value="TreeGrafter"/>
</dbReference>
<protein>
    <submittedName>
        <fullName evidence="4">4-hydroxybenzoyl-CoA thioesterase family active site</fullName>
    </submittedName>
</protein>
<dbReference type="FunFam" id="3.10.129.10:FF:000004">
    <property type="entry name" value="Tol-pal system-associated acyl-CoA thioesterase"/>
    <property type="match status" value="1"/>
</dbReference>
<dbReference type="NCBIfam" id="TIGR00051">
    <property type="entry name" value="YbgC/FadM family acyl-CoA thioesterase"/>
    <property type="match status" value="1"/>
</dbReference>
<dbReference type="PANTHER" id="PTHR31793:SF37">
    <property type="entry name" value="ACYL-COA THIOESTER HYDROLASE YBGC"/>
    <property type="match status" value="1"/>
</dbReference>
<dbReference type="PROSITE" id="PS01328">
    <property type="entry name" value="4HBCOA_THIOESTERASE"/>
    <property type="match status" value="1"/>
</dbReference>
<comment type="similarity">
    <text evidence="1">Belongs to the 4-hydroxybenzoyl-CoA thioesterase family.</text>
</comment>
<feature type="domain" description="Thioesterase" evidence="3">
    <location>
        <begin position="20"/>
        <end position="100"/>
    </location>
</feature>
<dbReference type="InterPro" id="IPR006683">
    <property type="entry name" value="Thioestr_dom"/>
</dbReference>
<proteinExistence type="inferred from homology"/>
<dbReference type="Gene3D" id="3.10.129.10">
    <property type="entry name" value="Hotdog Thioesterase"/>
    <property type="match status" value="1"/>
</dbReference>
<dbReference type="InterPro" id="IPR029069">
    <property type="entry name" value="HotDog_dom_sf"/>
</dbReference>
<dbReference type="NCBIfam" id="TIGR02799">
    <property type="entry name" value="thio_ybgC"/>
    <property type="match status" value="1"/>
</dbReference>
<organism evidence="4">
    <name type="scientific">uncultured Thiotrichaceae bacterium</name>
    <dbReference type="NCBI Taxonomy" id="298394"/>
    <lineage>
        <taxon>Bacteria</taxon>
        <taxon>Pseudomonadati</taxon>
        <taxon>Pseudomonadota</taxon>
        <taxon>Gammaproteobacteria</taxon>
        <taxon>Thiotrichales</taxon>
        <taxon>Thiotrichaceae</taxon>
        <taxon>environmental samples</taxon>
    </lineage>
</organism>
<evidence type="ECO:0000259" key="3">
    <source>
        <dbReference type="Pfam" id="PF03061"/>
    </source>
</evidence>
<evidence type="ECO:0000256" key="2">
    <source>
        <dbReference type="ARBA" id="ARBA00022801"/>
    </source>
</evidence>
<dbReference type="SUPFAM" id="SSF54637">
    <property type="entry name" value="Thioesterase/thiol ester dehydrase-isomerase"/>
    <property type="match status" value="1"/>
</dbReference>
<accession>A0A6S6U8G5</accession>
<evidence type="ECO:0000256" key="1">
    <source>
        <dbReference type="ARBA" id="ARBA00005953"/>
    </source>
</evidence>
<dbReference type="InterPro" id="IPR008272">
    <property type="entry name" value="HB-CoA_thioesterase_AS"/>
</dbReference>
<dbReference type="PIRSF" id="PIRSF003230">
    <property type="entry name" value="YbgC"/>
    <property type="match status" value="1"/>
</dbReference>
<dbReference type="AlphaFoldDB" id="A0A6S6U8G5"/>